<dbReference type="Proteomes" id="UP000007105">
    <property type="component" value="Chromosome"/>
</dbReference>
<organism evidence="1 2">
    <name type="scientific">Mycoplasmoides pneumoniae 309</name>
    <dbReference type="NCBI Taxonomy" id="1112856"/>
    <lineage>
        <taxon>Bacteria</taxon>
        <taxon>Bacillati</taxon>
        <taxon>Mycoplasmatota</taxon>
        <taxon>Mycoplasmoidales</taxon>
        <taxon>Mycoplasmoidaceae</taxon>
        <taxon>Mycoplasmoides</taxon>
    </lineage>
</organism>
<gene>
    <name evidence="1" type="ORF">MPNA5780</name>
</gene>
<dbReference type="AlphaFoldDB" id="A0AB33HMX1"/>
<evidence type="ECO:0000313" key="2">
    <source>
        <dbReference type="Proteomes" id="UP000007105"/>
    </source>
</evidence>
<accession>A0AB33HMX1</accession>
<name>A0AB33HMX1_MYCPM</name>
<protein>
    <submittedName>
        <fullName evidence="1">Uncharacterized protein</fullName>
    </submittedName>
</protein>
<sequence>MLNSNNHQTEWKWPRLIQIMEIGNSAMKNTMSKTLYMSYNFIARTSGKTYHASVLVVDCSVNEGWLWMRICHNCLGCLCTGYWAAQRTFATTTGLRLVWL</sequence>
<reference evidence="2" key="1">
    <citation type="journal article" date="2012" name="J. Bacteriol.">
        <title>Complete genome sequence of Mycoplasma pneumoniae type 2a strain 309, isolated in Japan.</title>
        <authorList>
            <person name="Kenri T."/>
            <person name="Horino A."/>
            <person name="Matsui M."/>
            <person name="Sasaki Y."/>
            <person name="Suzuki S."/>
            <person name="Narita M."/>
            <person name="Ohya H."/>
            <person name="Okazaki N."/>
            <person name="Shibayama K."/>
        </authorList>
    </citation>
    <scope>NUCLEOTIDE SEQUENCE [LARGE SCALE GENOMIC DNA]</scope>
    <source>
        <strain evidence="2">309</strain>
    </source>
</reference>
<proteinExistence type="predicted"/>
<evidence type="ECO:0000313" key="1">
    <source>
        <dbReference type="EMBL" id="BAL22157.1"/>
    </source>
</evidence>
<dbReference type="KEGG" id="mpm:MPNA5780"/>
<dbReference type="EMBL" id="AP012303">
    <property type="protein sequence ID" value="BAL22157.1"/>
    <property type="molecule type" value="Genomic_DNA"/>
</dbReference>